<organism evidence="3 4">
    <name type="scientific">Desulfonema limicola</name>
    <dbReference type="NCBI Taxonomy" id="45656"/>
    <lineage>
        <taxon>Bacteria</taxon>
        <taxon>Pseudomonadati</taxon>
        <taxon>Thermodesulfobacteriota</taxon>
        <taxon>Desulfobacteria</taxon>
        <taxon>Desulfobacterales</taxon>
        <taxon>Desulfococcaceae</taxon>
        <taxon>Desulfonema</taxon>
    </lineage>
</organism>
<dbReference type="RefSeq" id="WP_207687329.1">
    <property type="nucleotide sequence ID" value="NZ_CP061799.1"/>
</dbReference>
<feature type="domain" description="Transposase (putative) YhgA-like" evidence="2">
    <location>
        <begin position="5"/>
        <end position="205"/>
    </location>
</feature>
<gene>
    <name evidence="3" type="primary">rpnA</name>
    <name evidence="3" type="ORF">dnl_36000</name>
</gene>
<evidence type="ECO:0000256" key="1">
    <source>
        <dbReference type="ARBA" id="ARBA00009787"/>
    </source>
</evidence>
<accession>A0A975GHG0</accession>
<keyword evidence="4" id="KW-1185">Reference proteome</keyword>
<evidence type="ECO:0000313" key="3">
    <source>
        <dbReference type="EMBL" id="QTA81269.1"/>
    </source>
</evidence>
<dbReference type="PANTHER" id="PTHR34611">
    <property type="match status" value="1"/>
</dbReference>
<dbReference type="GO" id="GO:1990238">
    <property type="term" value="F:double-stranded DNA endonuclease activity"/>
    <property type="evidence" value="ECO:0007669"/>
    <property type="project" value="TreeGrafter"/>
</dbReference>
<dbReference type="Proteomes" id="UP000663720">
    <property type="component" value="Chromosome"/>
</dbReference>
<proteinExistence type="inferred from homology"/>
<dbReference type="Pfam" id="PF04754">
    <property type="entry name" value="Transposase_31"/>
    <property type="match status" value="1"/>
</dbReference>
<dbReference type="InterPro" id="IPR051699">
    <property type="entry name" value="Rpn/YhgA-like_nuclease"/>
</dbReference>
<dbReference type="EMBL" id="CP061799">
    <property type="protein sequence ID" value="QTA81269.1"/>
    <property type="molecule type" value="Genomic_DNA"/>
</dbReference>
<dbReference type="NCBIfam" id="TIGR01784">
    <property type="entry name" value="T_den_put_tspse"/>
    <property type="match status" value="1"/>
</dbReference>
<sequence>MEIINPHDKLFREAGGDKAFASDILKNYLPRDVLKLIDLNTLEISKDSFIEKELKDYYSDLLYKINLADKPGYVYILFEHKSYKDRLAPLQVLEYMTKIWRLHLKQHKKEPLPVIIPMFLYHGQSRWKDTKFSDLMNDSASLLSDYVPDFKYIMLDLTQYPDEEIKGAVLSRVVMLLFKHIFDPDIIEKLPGIFSLMQEIIEAENGMQYLEVILRYIFSTIDVSDEEIKNVVEKSVSREKGEFIMTAMERWQNEAIKNAEKTIQIEAIQMGLMIKFKDKCQKFMAIINKIEDIEKLKQIKQAVIKVNDEYEFLKLIEQ</sequence>
<evidence type="ECO:0000259" key="2">
    <source>
        <dbReference type="Pfam" id="PF04754"/>
    </source>
</evidence>
<dbReference type="KEGG" id="dli:dnl_36000"/>
<dbReference type="InterPro" id="IPR010106">
    <property type="entry name" value="RpnA"/>
</dbReference>
<dbReference type="PANTHER" id="PTHR34611:SF2">
    <property type="entry name" value="INACTIVE RECOMBINATION-PROMOTING NUCLEASE-LIKE PROTEIN RPNE-RELATED"/>
    <property type="match status" value="1"/>
</dbReference>
<evidence type="ECO:0000313" key="4">
    <source>
        <dbReference type="Proteomes" id="UP000663720"/>
    </source>
</evidence>
<protein>
    <submittedName>
        <fullName evidence="3">Recombination-promoting nuclease, RpnA-like</fullName>
    </submittedName>
</protein>
<dbReference type="GO" id="GO:0006310">
    <property type="term" value="P:DNA recombination"/>
    <property type="evidence" value="ECO:0007669"/>
    <property type="project" value="TreeGrafter"/>
</dbReference>
<comment type="similarity">
    <text evidence="1">Belongs to the Rpn/YhgA-like nuclease family.</text>
</comment>
<dbReference type="InterPro" id="IPR006842">
    <property type="entry name" value="Transposase_31"/>
</dbReference>
<dbReference type="AlphaFoldDB" id="A0A975GHG0"/>
<reference evidence="3" key="1">
    <citation type="journal article" date="2021" name="Microb. Physiol.">
        <title>Proteogenomic Insights into the Physiology of Marine, Sulfate-Reducing, Filamentous Desulfonema limicola and Desulfonema magnum.</title>
        <authorList>
            <person name="Schnaars V."/>
            <person name="Wohlbrand L."/>
            <person name="Scheve S."/>
            <person name="Hinrichs C."/>
            <person name="Reinhardt R."/>
            <person name="Rabus R."/>
        </authorList>
    </citation>
    <scope>NUCLEOTIDE SEQUENCE</scope>
    <source>
        <strain evidence="3">5ac10</strain>
    </source>
</reference>
<name>A0A975GHG0_9BACT</name>